<proteinExistence type="predicted"/>
<dbReference type="EMBL" id="BARV01011902">
    <property type="protein sequence ID" value="GAI13498.1"/>
    <property type="molecule type" value="Genomic_DNA"/>
</dbReference>
<reference evidence="1" key="1">
    <citation type="journal article" date="2014" name="Front. Microbiol.">
        <title>High frequency of phylogenetically diverse reductive dehalogenase-homologous genes in deep subseafloor sedimentary metagenomes.</title>
        <authorList>
            <person name="Kawai M."/>
            <person name="Futagami T."/>
            <person name="Toyoda A."/>
            <person name="Takaki Y."/>
            <person name="Nishi S."/>
            <person name="Hori S."/>
            <person name="Arai W."/>
            <person name="Tsubouchi T."/>
            <person name="Morono Y."/>
            <person name="Uchiyama I."/>
            <person name="Ito T."/>
            <person name="Fujiyama A."/>
            <person name="Inagaki F."/>
            <person name="Takami H."/>
        </authorList>
    </citation>
    <scope>NUCLEOTIDE SEQUENCE</scope>
    <source>
        <strain evidence="1">Expedition CK06-06</strain>
    </source>
</reference>
<sequence>ASFNFASYADCFVSENLIREFIQEKNIPLSDVAQSEVVKWKDREMDNKEKGNISIEIRKHSNDLSYLDMDYLANLVDKKDPAKEACLSRDAREYKPLRDGLAHTARLTKQAKQKLRTVYDNIKGRIVKLLAGEGG</sequence>
<protein>
    <submittedName>
        <fullName evidence="1">Uncharacterized protein</fullName>
    </submittedName>
</protein>
<comment type="caution">
    <text evidence="1">The sequence shown here is derived from an EMBL/GenBank/DDBJ whole genome shotgun (WGS) entry which is preliminary data.</text>
</comment>
<gene>
    <name evidence="1" type="ORF">S06H3_22320</name>
</gene>
<organism evidence="1">
    <name type="scientific">marine sediment metagenome</name>
    <dbReference type="NCBI Taxonomy" id="412755"/>
    <lineage>
        <taxon>unclassified sequences</taxon>
        <taxon>metagenomes</taxon>
        <taxon>ecological metagenomes</taxon>
    </lineage>
</organism>
<feature type="non-terminal residue" evidence="1">
    <location>
        <position position="1"/>
    </location>
</feature>
<accession>X1L3H1</accession>
<dbReference type="AlphaFoldDB" id="X1L3H1"/>
<name>X1L3H1_9ZZZZ</name>
<evidence type="ECO:0000313" key="1">
    <source>
        <dbReference type="EMBL" id="GAI13498.1"/>
    </source>
</evidence>